<dbReference type="AlphaFoldDB" id="W0DXM1"/>
<dbReference type="InParanoid" id="W0DXM1"/>
<organism evidence="2 3">
    <name type="scientific">Thiomicrospira aerophila AL3</name>
    <dbReference type="NCBI Taxonomy" id="717772"/>
    <lineage>
        <taxon>Bacteria</taxon>
        <taxon>Pseudomonadati</taxon>
        <taxon>Pseudomonadota</taxon>
        <taxon>Gammaproteobacteria</taxon>
        <taxon>Thiotrichales</taxon>
        <taxon>Piscirickettsiaceae</taxon>
        <taxon>Thiomicrospira</taxon>
    </lineage>
</organism>
<keyword evidence="1" id="KW-1133">Transmembrane helix</keyword>
<evidence type="ECO:0000313" key="2">
    <source>
        <dbReference type="EMBL" id="AHF01714.1"/>
    </source>
</evidence>
<feature type="transmembrane region" description="Helical" evidence="1">
    <location>
        <begin position="163"/>
        <end position="183"/>
    </location>
</feature>
<keyword evidence="1" id="KW-0472">Membrane</keyword>
<name>W0DXM1_9GAMM</name>
<keyword evidence="1" id="KW-0812">Transmembrane</keyword>
<dbReference type="STRING" id="717772.THIAE_08035"/>
<proteinExistence type="predicted"/>
<dbReference type="RefSeq" id="WP_006460694.1">
    <property type="nucleotide sequence ID" value="NZ_CP007030.1"/>
</dbReference>
<dbReference type="Proteomes" id="UP000005380">
    <property type="component" value="Chromosome"/>
</dbReference>
<evidence type="ECO:0000313" key="3">
    <source>
        <dbReference type="Proteomes" id="UP000005380"/>
    </source>
</evidence>
<dbReference type="HOGENOM" id="CLU_1277185_0_0_6"/>
<feature type="transmembrane region" description="Helical" evidence="1">
    <location>
        <begin position="125"/>
        <end position="143"/>
    </location>
</feature>
<dbReference type="EMBL" id="CP007030">
    <property type="protein sequence ID" value="AHF01714.1"/>
    <property type="molecule type" value="Genomic_DNA"/>
</dbReference>
<dbReference type="KEGG" id="tao:THIAE_08035"/>
<dbReference type="OrthoDB" id="7057169at2"/>
<reference evidence="2 3" key="1">
    <citation type="submission" date="2013-12" db="EMBL/GenBank/DDBJ databases">
        <authorList>
            <consortium name="DOE Joint Genome Institute"/>
            <person name="Kappler U."/>
            <person name="Huntemann M."/>
            <person name="Han J."/>
            <person name="Chen A."/>
            <person name="Kyrpides N."/>
            <person name="Mavromatis K."/>
            <person name="Markowitz V."/>
            <person name="Palaniappan K."/>
            <person name="Ivanova N."/>
            <person name="Schaumberg A."/>
            <person name="Pati A."/>
            <person name="Liolios K."/>
            <person name="Nordberg H.P."/>
            <person name="Cantor M.N."/>
            <person name="Hua S.X."/>
            <person name="Woyke T."/>
        </authorList>
    </citation>
    <scope>NUCLEOTIDE SEQUENCE [LARGE SCALE GENOMIC DNA]</scope>
    <source>
        <strain evidence="3">AL2</strain>
    </source>
</reference>
<evidence type="ECO:0000256" key="1">
    <source>
        <dbReference type="SAM" id="Phobius"/>
    </source>
</evidence>
<protein>
    <submittedName>
        <fullName evidence="2">Uncharacterized protein</fullName>
    </submittedName>
</protein>
<keyword evidence="3" id="KW-1185">Reference proteome</keyword>
<dbReference type="eggNOG" id="ENOG502ZRQ8">
    <property type="taxonomic scope" value="Bacteria"/>
</dbReference>
<sequence length="209" mass="23681">MDDFKYGKKVVEFWQVTGEVLGSNKFSETYVSSSGGGPNYAPSIHSETVTNHEFWIKTEEGLEKDIKLRGIDVPLRVGQKITLVSAGLKGKDNGWYSLLINHSAGKHWFINNGVDLNNKLKLEKYTGIALLWALIIYLGVAVYTMPMNIANFEITHLEWYLSYANLQMATTAATAYLVLAFFWKRSKKVRVAKKLKQHLEDIAQDAYKV</sequence>
<accession>W0DXM1</accession>
<gene>
    <name evidence="2" type="ORF">THIAE_08035</name>
</gene>